<reference evidence="3" key="2">
    <citation type="submission" date="2021-01" db="EMBL/GenBank/DDBJ databases">
        <authorList>
            <person name="Schikora-Tamarit M.A."/>
        </authorList>
    </citation>
    <scope>NUCLEOTIDE SEQUENCE</scope>
    <source>
        <strain evidence="3">CBS6341</strain>
    </source>
</reference>
<evidence type="ECO:0000256" key="2">
    <source>
        <dbReference type="SAM" id="Phobius"/>
    </source>
</evidence>
<comment type="caution">
    <text evidence="3">The sequence shown here is derived from an EMBL/GenBank/DDBJ whole genome shotgun (WGS) entry which is preliminary data.</text>
</comment>
<organism evidence="3 4">
    <name type="scientific">Wickerhamomyces mucosus</name>
    <dbReference type="NCBI Taxonomy" id="1378264"/>
    <lineage>
        <taxon>Eukaryota</taxon>
        <taxon>Fungi</taxon>
        <taxon>Dikarya</taxon>
        <taxon>Ascomycota</taxon>
        <taxon>Saccharomycotina</taxon>
        <taxon>Saccharomycetes</taxon>
        <taxon>Phaffomycetales</taxon>
        <taxon>Wickerhamomycetaceae</taxon>
        <taxon>Wickerhamomyces</taxon>
    </lineage>
</organism>
<feature type="transmembrane region" description="Helical" evidence="2">
    <location>
        <begin position="252"/>
        <end position="274"/>
    </location>
</feature>
<evidence type="ECO:0000313" key="4">
    <source>
        <dbReference type="Proteomes" id="UP000769528"/>
    </source>
</evidence>
<evidence type="ECO:0000256" key="1">
    <source>
        <dbReference type="SAM" id="MobiDB-lite"/>
    </source>
</evidence>
<keyword evidence="2" id="KW-1133">Transmembrane helix</keyword>
<dbReference type="AlphaFoldDB" id="A0A9P8PNH9"/>
<feature type="region of interest" description="Disordered" evidence="1">
    <location>
        <begin position="388"/>
        <end position="416"/>
    </location>
</feature>
<dbReference type="EMBL" id="JAEUBF010000853">
    <property type="protein sequence ID" value="KAH3674444.1"/>
    <property type="molecule type" value="Genomic_DNA"/>
</dbReference>
<keyword evidence="4" id="KW-1185">Reference proteome</keyword>
<accession>A0A9P8PNH9</accession>
<proteinExistence type="predicted"/>
<feature type="compositionally biased region" description="Polar residues" evidence="1">
    <location>
        <begin position="406"/>
        <end position="416"/>
    </location>
</feature>
<name>A0A9P8PNH9_9ASCO</name>
<evidence type="ECO:0000313" key="3">
    <source>
        <dbReference type="EMBL" id="KAH3674444.1"/>
    </source>
</evidence>
<sequence length="509" mass="55770">MSSNSSSIIISTSDVGLESTVTDDLSYGSSTNQESITTSIVIPSISSLYESSAYSNTLTVTSEYNSKGNSSVISKTSFISQSIASSQSVSNFLTPNITRSSFSSSSLSLSSLSSSSFSSRSSTLYSLVDFTELSISSTKTSLTDDTTVTFSTSNTESTYSYISSTQSSASSTDLSNASEITYIYTQPYYITDSTTTISTDIPISTTVPSYETFNPDTTDPITTDMAFLDAYYGKYRTKSSSDSSKTRKNHTIIGSVVGSVCTFGILLFLIWVLLKKRKRNKEEKGFSHSIVSTRTYGQSFDHDDEKANFPSKNKSLWDKLNFFTRPSLKTIGSSSSNNSDEFALKSLGNSILANQDINYSNRYNSTLNLSIPNNNTSNGRIIDTVIEESENESINPPEDSYKFPPTTRQSKSKPLTSSRYQNVGLNSISNNPFDDSASTSLSYKIPSSIPPISRRINEEYLRHGNNQTSFDSINMVSDDTDDISTDESLIQFGKPSNNERSTGFFKETL</sequence>
<keyword evidence="2" id="KW-0812">Transmembrane</keyword>
<evidence type="ECO:0008006" key="5">
    <source>
        <dbReference type="Google" id="ProtNLM"/>
    </source>
</evidence>
<keyword evidence="2" id="KW-0472">Membrane</keyword>
<dbReference type="Proteomes" id="UP000769528">
    <property type="component" value="Unassembled WGS sequence"/>
</dbReference>
<protein>
    <recommendedName>
        <fullName evidence="5">Mid2 domain-containing protein</fullName>
    </recommendedName>
</protein>
<gene>
    <name evidence="3" type="ORF">WICMUC_003281</name>
</gene>
<reference evidence="3" key="1">
    <citation type="journal article" date="2021" name="Open Biol.">
        <title>Shared evolutionary footprints suggest mitochondrial oxidative damage underlies multiple complex I losses in fungi.</title>
        <authorList>
            <person name="Schikora-Tamarit M.A."/>
            <person name="Marcet-Houben M."/>
            <person name="Nosek J."/>
            <person name="Gabaldon T."/>
        </authorList>
    </citation>
    <scope>NUCLEOTIDE SEQUENCE</scope>
    <source>
        <strain evidence="3">CBS6341</strain>
    </source>
</reference>